<dbReference type="Proteomes" id="UP001156666">
    <property type="component" value="Unassembled WGS sequence"/>
</dbReference>
<dbReference type="PANTHER" id="PTHR43272">
    <property type="entry name" value="LONG-CHAIN-FATTY-ACID--COA LIGASE"/>
    <property type="match status" value="1"/>
</dbReference>
<organism evidence="4 5">
    <name type="scientific">Portibacter lacus</name>
    <dbReference type="NCBI Taxonomy" id="1099794"/>
    <lineage>
        <taxon>Bacteria</taxon>
        <taxon>Pseudomonadati</taxon>
        <taxon>Bacteroidota</taxon>
        <taxon>Saprospiria</taxon>
        <taxon>Saprospirales</taxon>
        <taxon>Haliscomenobacteraceae</taxon>
        <taxon>Portibacter</taxon>
    </lineage>
</organism>
<dbReference type="PANTHER" id="PTHR43272:SF33">
    <property type="entry name" value="AMP-BINDING DOMAIN-CONTAINING PROTEIN-RELATED"/>
    <property type="match status" value="1"/>
</dbReference>
<protein>
    <submittedName>
        <fullName evidence="4">Long-chain acyl-CoA synthetase</fullName>
    </submittedName>
</protein>
<dbReference type="PROSITE" id="PS00455">
    <property type="entry name" value="AMP_BINDING"/>
    <property type="match status" value="1"/>
</dbReference>
<dbReference type="InterPro" id="IPR042099">
    <property type="entry name" value="ANL_N_sf"/>
</dbReference>
<evidence type="ECO:0000313" key="4">
    <source>
        <dbReference type="EMBL" id="GLR16208.1"/>
    </source>
</evidence>
<dbReference type="RefSeq" id="WP_235293010.1">
    <property type="nucleotide sequence ID" value="NZ_BSOH01000005.1"/>
</dbReference>
<accession>A0AA37SKF1</accession>
<evidence type="ECO:0000256" key="2">
    <source>
        <dbReference type="ARBA" id="ARBA00022840"/>
    </source>
</evidence>
<comment type="caution">
    <text evidence="4">The sequence shown here is derived from an EMBL/GenBank/DDBJ whole genome shotgun (WGS) entry which is preliminary data.</text>
</comment>
<reference evidence="4" key="2">
    <citation type="submission" date="2023-01" db="EMBL/GenBank/DDBJ databases">
        <title>Draft genome sequence of Portibacter lacus strain NBRC 108769.</title>
        <authorList>
            <person name="Sun Q."/>
            <person name="Mori K."/>
        </authorList>
    </citation>
    <scope>NUCLEOTIDE SEQUENCE</scope>
    <source>
        <strain evidence="4">NBRC 108769</strain>
    </source>
</reference>
<proteinExistence type="predicted"/>
<name>A0AA37SKF1_9BACT</name>
<evidence type="ECO:0000313" key="5">
    <source>
        <dbReference type="Proteomes" id="UP001156666"/>
    </source>
</evidence>
<gene>
    <name evidence="4" type="ORF">GCM10007940_08230</name>
</gene>
<feature type="domain" description="AMP-dependent synthetase/ligase" evidence="3">
    <location>
        <begin position="19"/>
        <end position="393"/>
    </location>
</feature>
<dbReference type="EMBL" id="BSOH01000005">
    <property type="protein sequence ID" value="GLR16208.1"/>
    <property type="molecule type" value="Genomic_DNA"/>
</dbReference>
<dbReference type="GO" id="GO:0004467">
    <property type="term" value="F:long-chain fatty acid-CoA ligase activity"/>
    <property type="evidence" value="ECO:0007669"/>
    <property type="project" value="TreeGrafter"/>
</dbReference>
<dbReference type="GO" id="GO:0016020">
    <property type="term" value="C:membrane"/>
    <property type="evidence" value="ECO:0007669"/>
    <property type="project" value="TreeGrafter"/>
</dbReference>
<reference evidence="4" key="1">
    <citation type="journal article" date="2014" name="Int. J. Syst. Evol. Microbiol.">
        <title>Complete genome sequence of Corynebacterium casei LMG S-19264T (=DSM 44701T), isolated from a smear-ripened cheese.</title>
        <authorList>
            <consortium name="US DOE Joint Genome Institute (JGI-PGF)"/>
            <person name="Walter F."/>
            <person name="Albersmeier A."/>
            <person name="Kalinowski J."/>
            <person name="Ruckert C."/>
        </authorList>
    </citation>
    <scope>NUCLEOTIDE SEQUENCE</scope>
    <source>
        <strain evidence="4">NBRC 108769</strain>
    </source>
</reference>
<evidence type="ECO:0000256" key="1">
    <source>
        <dbReference type="ARBA" id="ARBA00022741"/>
    </source>
</evidence>
<keyword evidence="1" id="KW-0547">Nucleotide-binding</keyword>
<sequence length="556" mass="61963">MPTLEPIINDFYKMEKSSPNEVFLRQPDGGVYTEYTWGQVGEIARKFVNVLRSKGLVAGDHIALSSKNCCHWIMADLALMMGGYVSVPLYANLNNEQLNVVLKKSDAKLLIAGKLDEWDDMSKGVPESMPVIKFPQYQGNAVVDRGENWDDLIAQAEPMQGDPLPEMDALWTILFTSGTTGTPKGVMLNHRHISVLIDKEREEANMGLYEMTNPKYFSFLPLNHIAERVLVEIAAITSGGSISFAESLDTFVDNLNNTNPTLFFAVPRIWTKFQQGVNKKMDQKKLDLLLKIPIISGIIKKKIINGLGLGNTQIFLTAAAPTPVALKRWYAKLGINLKEIYGMTETCGGITLMPKNEDREGTVGKAIGVTQVKLDPETGEIISKAPWNMAGYYKEEEKTKDVLKDGWVYTGDKGVMDEDGFLKIVGRTTDTFKSSKGKYILPVPIEDKLLNSGFIEQICLVGLGLPQPLALINLSEAGKSASRKDVEENLTELLVKVNGKLESYKKVSSFVITKDDWTIGNKLITPTLKVRRGFIHDMYKDKYDDWSQSGDKVIFE</sequence>
<keyword evidence="2" id="KW-0067">ATP-binding</keyword>
<dbReference type="GO" id="GO:0005524">
    <property type="term" value="F:ATP binding"/>
    <property type="evidence" value="ECO:0007669"/>
    <property type="project" value="UniProtKB-KW"/>
</dbReference>
<dbReference type="Gene3D" id="3.40.50.12780">
    <property type="entry name" value="N-terminal domain of ligase-like"/>
    <property type="match status" value="1"/>
</dbReference>
<dbReference type="InterPro" id="IPR000873">
    <property type="entry name" value="AMP-dep_synth/lig_dom"/>
</dbReference>
<evidence type="ECO:0000259" key="3">
    <source>
        <dbReference type="Pfam" id="PF00501"/>
    </source>
</evidence>
<dbReference type="Pfam" id="PF23562">
    <property type="entry name" value="AMP-binding_C_3"/>
    <property type="match status" value="1"/>
</dbReference>
<dbReference type="SUPFAM" id="SSF56801">
    <property type="entry name" value="Acetyl-CoA synthetase-like"/>
    <property type="match status" value="1"/>
</dbReference>
<keyword evidence="5" id="KW-1185">Reference proteome</keyword>
<dbReference type="InterPro" id="IPR020845">
    <property type="entry name" value="AMP-binding_CS"/>
</dbReference>
<dbReference type="Pfam" id="PF00501">
    <property type="entry name" value="AMP-binding"/>
    <property type="match status" value="1"/>
</dbReference>
<dbReference type="AlphaFoldDB" id="A0AA37SKF1"/>